<dbReference type="AlphaFoldDB" id="A0AAV9J330"/>
<feature type="region of interest" description="Disordered" evidence="2">
    <location>
        <begin position="182"/>
        <end position="248"/>
    </location>
</feature>
<dbReference type="GO" id="GO:0005096">
    <property type="term" value="F:GTPase activator activity"/>
    <property type="evidence" value="ECO:0007669"/>
    <property type="project" value="UniProtKB-KW"/>
</dbReference>
<dbReference type="EMBL" id="JAVFHQ010000105">
    <property type="protein sequence ID" value="KAK4539267.1"/>
    <property type="molecule type" value="Genomic_DNA"/>
</dbReference>
<dbReference type="InterPro" id="IPR000198">
    <property type="entry name" value="RhoGAP_dom"/>
</dbReference>
<dbReference type="SUPFAM" id="SSF48350">
    <property type="entry name" value="GTPase activation domain, GAP"/>
    <property type="match status" value="1"/>
</dbReference>
<comment type="caution">
    <text evidence="4">The sequence shown here is derived from an EMBL/GenBank/DDBJ whole genome shotgun (WGS) entry which is preliminary data.</text>
</comment>
<protein>
    <recommendedName>
        <fullName evidence="3">Rho-GAP domain-containing protein</fullName>
    </recommendedName>
</protein>
<dbReference type="GO" id="GO:0060237">
    <property type="term" value="P:regulation of fungal-type cell wall organization"/>
    <property type="evidence" value="ECO:0007669"/>
    <property type="project" value="TreeGrafter"/>
</dbReference>
<evidence type="ECO:0000256" key="2">
    <source>
        <dbReference type="SAM" id="MobiDB-lite"/>
    </source>
</evidence>
<evidence type="ECO:0000256" key="1">
    <source>
        <dbReference type="ARBA" id="ARBA00022468"/>
    </source>
</evidence>
<keyword evidence="1" id="KW-0343">GTPase activation</keyword>
<keyword evidence="5" id="KW-1185">Reference proteome</keyword>
<dbReference type="InterPro" id="IPR008936">
    <property type="entry name" value="Rho_GTPase_activation_prot"/>
</dbReference>
<proteinExistence type="predicted"/>
<dbReference type="SMART" id="SM00324">
    <property type="entry name" value="RhoGAP"/>
    <property type="match status" value="1"/>
</dbReference>
<dbReference type="PANTHER" id="PTHR15228">
    <property type="entry name" value="SPERMATHECAL PHYSIOLOGY VARIANT"/>
    <property type="match status" value="1"/>
</dbReference>
<organism evidence="4 5">
    <name type="scientific">Oleoguttula mirabilis</name>
    <dbReference type="NCBI Taxonomy" id="1507867"/>
    <lineage>
        <taxon>Eukaryota</taxon>
        <taxon>Fungi</taxon>
        <taxon>Dikarya</taxon>
        <taxon>Ascomycota</taxon>
        <taxon>Pezizomycotina</taxon>
        <taxon>Dothideomycetes</taxon>
        <taxon>Dothideomycetidae</taxon>
        <taxon>Mycosphaerellales</taxon>
        <taxon>Teratosphaeriaceae</taxon>
        <taxon>Oleoguttula</taxon>
    </lineage>
</organism>
<sequence length="658" mass="71631">MSDPLSVAASVVGLVTAGAQMITTLYNIGSAIKDAPQLTRAAADELASITVVLQQLQAYVLGKARVSIQRLNLITVEHITATLTGCVVTYSELDVVLKSLNAETGMRAWDRGMWYLKKDKVTEIVQRLQNHKATLGLMLNIIQCASLSEAETSMDRLCDAVNEVLRTNQELSMRLRNMEELHVGQRSGEAQQGGSNDEPGADSGATSPPPDNDQGSDSGRLSIASSTSQVSALNGHTRTSGDHGRPSNFEELLHRSRVYRHVDPSDTSPSLISDARSTLALSICSSLTLGEVSNISVYAIPIYANELSNASCYNFDPLPTQLENQTAMQVDDPSSSPTTPHKRQWRALFTRSPRRPTTDVVPAVESGIFGVPLNVSIRYANVAISLFNDDGQSYIYGYLPIVMAKCGVYLKEKGALKQNNPSNPLKPHAQSSQYVPSHACANRIRATGTDVEHIFAQSPNLRHLRELHSAFDSPDRYGKGLDWTGYSVHDAANIVLRYLLQLPEPVIPLDFYERFCKPIREHQAQAVGAIDNQGPSIGVFDPDAAVKAYQSLITALPPLNRQLLLYILDLLAIFASRSDVNKMPTAKLAAHFQPGILAHPQYRLVAAEVRLAQDVLIFVVENQEKLLLGMDGSPFIKSVDDRQAAALRAAADATSAGN</sequence>
<evidence type="ECO:0000259" key="3">
    <source>
        <dbReference type="PROSITE" id="PS50238"/>
    </source>
</evidence>
<feature type="compositionally biased region" description="Polar residues" evidence="2">
    <location>
        <begin position="213"/>
        <end position="238"/>
    </location>
</feature>
<dbReference type="PROSITE" id="PS50238">
    <property type="entry name" value="RHOGAP"/>
    <property type="match status" value="1"/>
</dbReference>
<dbReference type="Gene3D" id="1.10.555.10">
    <property type="entry name" value="Rho GTPase activation protein"/>
    <property type="match status" value="1"/>
</dbReference>
<dbReference type="InterPro" id="IPR051025">
    <property type="entry name" value="RhoGAP"/>
</dbReference>
<evidence type="ECO:0000313" key="4">
    <source>
        <dbReference type="EMBL" id="KAK4539267.1"/>
    </source>
</evidence>
<feature type="domain" description="Rho-GAP" evidence="3">
    <location>
        <begin position="423"/>
        <end position="627"/>
    </location>
</feature>
<gene>
    <name evidence="4" type="ORF">LTR36_000845</name>
</gene>
<dbReference type="Proteomes" id="UP001324427">
    <property type="component" value="Unassembled WGS sequence"/>
</dbReference>
<dbReference type="Pfam" id="PF17111">
    <property type="entry name" value="PigL_N"/>
    <property type="match status" value="1"/>
</dbReference>
<dbReference type="Pfam" id="PF00620">
    <property type="entry name" value="RhoGAP"/>
    <property type="match status" value="1"/>
</dbReference>
<evidence type="ECO:0000313" key="5">
    <source>
        <dbReference type="Proteomes" id="UP001324427"/>
    </source>
</evidence>
<dbReference type="GO" id="GO:0007165">
    <property type="term" value="P:signal transduction"/>
    <property type="evidence" value="ECO:0007669"/>
    <property type="project" value="InterPro"/>
</dbReference>
<name>A0AAV9J330_9PEZI</name>
<reference evidence="4 5" key="1">
    <citation type="submission" date="2021-11" db="EMBL/GenBank/DDBJ databases">
        <title>Black yeast isolated from Biological Soil Crust.</title>
        <authorList>
            <person name="Kurbessoian T."/>
        </authorList>
    </citation>
    <scope>NUCLEOTIDE SEQUENCE [LARGE SCALE GENOMIC DNA]</scope>
    <source>
        <strain evidence="4 5">CCFEE 5522</strain>
    </source>
</reference>
<dbReference type="GO" id="GO:0005938">
    <property type="term" value="C:cell cortex"/>
    <property type="evidence" value="ECO:0007669"/>
    <property type="project" value="TreeGrafter"/>
</dbReference>
<accession>A0AAV9J330</accession>
<dbReference type="InterPro" id="IPR031348">
    <property type="entry name" value="PigL_N"/>
</dbReference>
<dbReference type="PANTHER" id="PTHR15228:SF25">
    <property type="entry name" value="F-BAR DOMAIN-CONTAINING PROTEIN"/>
    <property type="match status" value="1"/>
</dbReference>